<accession>A0A2N5UJ72</accession>
<dbReference type="PANTHER" id="PTHR46093:SF18">
    <property type="entry name" value="FIBRONECTIN TYPE-III DOMAIN-CONTAINING PROTEIN"/>
    <property type="match status" value="1"/>
</dbReference>
<dbReference type="EMBL" id="PGCI01000137">
    <property type="protein sequence ID" value="PLW37783.1"/>
    <property type="molecule type" value="Genomic_DNA"/>
</dbReference>
<evidence type="ECO:0000259" key="3">
    <source>
        <dbReference type="Pfam" id="PF20515"/>
    </source>
</evidence>
<organism evidence="4 5">
    <name type="scientific">Puccinia coronata f. sp. avenae</name>
    <dbReference type="NCBI Taxonomy" id="200324"/>
    <lineage>
        <taxon>Eukaryota</taxon>
        <taxon>Fungi</taxon>
        <taxon>Dikarya</taxon>
        <taxon>Basidiomycota</taxon>
        <taxon>Pucciniomycotina</taxon>
        <taxon>Pucciniomycetes</taxon>
        <taxon>Pucciniales</taxon>
        <taxon>Pucciniaceae</taxon>
        <taxon>Puccinia</taxon>
    </lineage>
</organism>
<evidence type="ECO:0000313" key="4">
    <source>
        <dbReference type="EMBL" id="PLW37783.1"/>
    </source>
</evidence>
<keyword evidence="1" id="KW-0880">Kelch repeat</keyword>
<gene>
    <name evidence="4" type="ORF">PCASD_11325</name>
</gene>
<proteinExistence type="predicted"/>
<dbReference type="InterPro" id="IPR015915">
    <property type="entry name" value="Kelch-typ_b-propeller"/>
</dbReference>
<dbReference type="PANTHER" id="PTHR46093">
    <property type="entry name" value="ACYL-COA-BINDING DOMAIN-CONTAINING PROTEIN 5"/>
    <property type="match status" value="1"/>
</dbReference>
<dbReference type="Proteomes" id="UP000235392">
    <property type="component" value="Unassembled WGS sequence"/>
</dbReference>
<evidence type="ECO:0000313" key="5">
    <source>
        <dbReference type="Proteomes" id="UP000235392"/>
    </source>
</evidence>
<dbReference type="SUPFAM" id="SSF117281">
    <property type="entry name" value="Kelch motif"/>
    <property type="match status" value="1"/>
</dbReference>
<protein>
    <recommendedName>
        <fullName evidence="3">Tet-like 2OG-Fe(II) oxygenase domain-containing protein</fullName>
    </recommendedName>
</protein>
<dbReference type="Gene3D" id="2.120.10.80">
    <property type="entry name" value="Kelch-type beta propeller"/>
    <property type="match status" value="1"/>
</dbReference>
<feature type="domain" description="Tet-like 2OG-Fe(II) oxygenase" evidence="3">
    <location>
        <begin position="520"/>
        <end position="733"/>
    </location>
</feature>
<dbReference type="InterPro" id="IPR046798">
    <property type="entry name" value="2OG-FeII_Oxy_6"/>
</dbReference>
<dbReference type="Pfam" id="PF24681">
    <property type="entry name" value="Kelch_KLHDC2_KLHL20_DRC7"/>
    <property type="match status" value="1"/>
</dbReference>
<dbReference type="AlphaFoldDB" id="A0A2N5UJ72"/>
<comment type="caution">
    <text evidence="4">The sequence shown here is derived from an EMBL/GenBank/DDBJ whole genome shotgun (WGS) entry which is preliminary data.</text>
</comment>
<sequence length="793" mass="89453">MPHSNPPAQPDRLASLLTAHTPVFSQTHRSHGLDSVVVNDNASTSLLVLPSQTHWTPSLLENTLPRLGHSAQRIDLNSEPAAFVLDVEEPHWHHDRLLFGHAARTKQSNVYSVTYNTTLPTPRLQVDIFKTRGQHPTACSLPLFAGNNCDLILWGGERASTTPSNTSHSLYILSTISHSWKQHQCSGPSPTGLTGSSVIVLQDYFFLFAGCTSDGVINSNLWRIKLDTVSPFLQWELLPISSSIVWPPPRHGHSGIRYQSLWIIFGGTGDSMLLKDTWAYNFSFQKWTPIDCTGSPPAPRTGHLCNLIGNKLIVSGGHGINGDMLMDISVLDLDECCWFLLKDNITLIQTQGQVLTAWENRLVVFGGHARSHGQLNNTTLYHTLDIAGRFPSSYQSNKPLVKSVFTPHIELFLGDEYPVDNNLPFKRLRPNKHTKRWKRNEAKTEAHLILPNTSKHETIFHLFIPPSNQHDPCPADVFTLQKTLVHHYTPIYKGICVISPNNLPPFCMAKWLPFATMSDAEKTGWEQLVLHFLRRIDYVAPVNTNGPQAECSMWADGWRKASKDDQHFGRFCSVDRLRKQMKALKFNPDDQKARLLKAGEWISSHLRSFTLVVHDNYHELLTINQYPSMNHTEYGEPYTSLDFTSFLTFTMYDFHNTPHVDNDVNDWTLVAWIPIFSPKNNSDNTQILADEGFDMVGGQFSFRDFQVYLDLNKTLGVTLCVFKFQEYCHQTLPGASQSGNYTRLGFSCQINKRMAAAVTAYVEGNYEKELPIGGLQQQIANAEAPPKKKKKKA</sequence>
<keyword evidence="2" id="KW-0677">Repeat</keyword>
<name>A0A2N5UJ72_9BASI</name>
<dbReference type="Pfam" id="PF20515">
    <property type="entry name" value="2OG-FeII_Oxy_6"/>
    <property type="match status" value="1"/>
</dbReference>
<reference evidence="4 5" key="1">
    <citation type="submission" date="2017-11" db="EMBL/GenBank/DDBJ databases">
        <title>De novo assembly and phasing of dikaryotic genomes from two isolates of Puccinia coronata f. sp. avenae, the causal agent of oat crown rust.</title>
        <authorList>
            <person name="Miller M.E."/>
            <person name="Zhang Y."/>
            <person name="Omidvar V."/>
            <person name="Sperschneider J."/>
            <person name="Schwessinger B."/>
            <person name="Raley C."/>
            <person name="Palmer J.M."/>
            <person name="Garnica D."/>
            <person name="Upadhyaya N."/>
            <person name="Rathjen J."/>
            <person name="Taylor J.M."/>
            <person name="Park R.F."/>
            <person name="Dodds P.N."/>
            <person name="Hirsch C.D."/>
            <person name="Kianian S.F."/>
            <person name="Figueroa M."/>
        </authorList>
    </citation>
    <scope>NUCLEOTIDE SEQUENCE [LARGE SCALE GENOMIC DNA]</scope>
    <source>
        <strain evidence="4">12SD80</strain>
    </source>
</reference>
<evidence type="ECO:0000256" key="1">
    <source>
        <dbReference type="ARBA" id="ARBA00022441"/>
    </source>
</evidence>
<evidence type="ECO:0000256" key="2">
    <source>
        <dbReference type="ARBA" id="ARBA00022737"/>
    </source>
</evidence>